<dbReference type="AlphaFoldDB" id="A0A915YKL7"/>
<protein>
    <submittedName>
        <fullName evidence="1">Uncharacterized protein</fullName>
    </submittedName>
</protein>
<sequence length="219" mass="26170">MKWFKKRKKANEEAGFLFQHTGIAIEESDVLLFPDRELVFETVSTLHNSVFFPLCSIKMALLNPTWDFYAHFVYVYREPEEKVDYMRYYTSYCGDYSLGFDCIEGKYDLQAKAKMLEISAPYQKYQQKANKKYERFVQDYQEHGLMNLLPANENLNFLIKRFGSSPIWVQRDETPVDLDGEALLFVGQVRVLDFIGEEQYLYLFYNPKFHYFVQREQYT</sequence>
<dbReference type="EMBL" id="AP026867">
    <property type="protein sequence ID" value="BDS14960.1"/>
    <property type="molecule type" value="Genomic_DNA"/>
</dbReference>
<organism evidence="1 2">
    <name type="scientific">Aureispira anguillae</name>
    <dbReference type="NCBI Taxonomy" id="2864201"/>
    <lineage>
        <taxon>Bacteria</taxon>
        <taxon>Pseudomonadati</taxon>
        <taxon>Bacteroidota</taxon>
        <taxon>Saprospiria</taxon>
        <taxon>Saprospirales</taxon>
        <taxon>Saprospiraceae</taxon>
        <taxon>Aureispira</taxon>
    </lineage>
</organism>
<proteinExistence type="predicted"/>
<evidence type="ECO:0000313" key="2">
    <source>
        <dbReference type="Proteomes" id="UP001060919"/>
    </source>
</evidence>
<dbReference type="Proteomes" id="UP001060919">
    <property type="component" value="Chromosome"/>
</dbReference>
<accession>A0A915YKL7</accession>
<dbReference type="RefSeq" id="WP_264790154.1">
    <property type="nucleotide sequence ID" value="NZ_AP026867.1"/>
</dbReference>
<gene>
    <name evidence="1" type="ORF">AsAng_0057420</name>
</gene>
<evidence type="ECO:0000313" key="1">
    <source>
        <dbReference type="EMBL" id="BDS14960.1"/>
    </source>
</evidence>
<dbReference type="KEGG" id="aup:AsAng_0057420"/>
<reference evidence="1" key="1">
    <citation type="submission" date="2022-09" db="EMBL/GenBank/DDBJ databases">
        <title>Aureispira anguillicida sp. nov., isolated from Leptocephalus of Japanese eel Anguilla japonica.</title>
        <authorList>
            <person name="Yuasa K."/>
            <person name="Mekata T."/>
            <person name="Ikunari K."/>
        </authorList>
    </citation>
    <scope>NUCLEOTIDE SEQUENCE</scope>
    <source>
        <strain evidence="1">EL160426</strain>
    </source>
</reference>
<name>A0A915YKL7_9BACT</name>
<keyword evidence="2" id="KW-1185">Reference proteome</keyword>